<dbReference type="SUPFAM" id="SSF46785">
    <property type="entry name" value="Winged helix' DNA-binding domain"/>
    <property type="match status" value="2"/>
</dbReference>
<dbReference type="EMBL" id="BK032839">
    <property type="protein sequence ID" value="DAF63341.1"/>
    <property type="molecule type" value="Genomic_DNA"/>
</dbReference>
<organism evidence="2">
    <name type="scientific">Siphoviridae sp. ctvI513</name>
    <dbReference type="NCBI Taxonomy" id="2827965"/>
    <lineage>
        <taxon>Viruses</taxon>
        <taxon>Duplodnaviria</taxon>
        <taxon>Heunggongvirae</taxon>
        <taxon>Uroviricota</taxon>
        <taxon>Caudoviricetes</taxon>
    </lineage>
</organism>
<dbReference type="GO" id="GO:0003887">
    <property type="term" value="F:DNA-directed DNA polymerase activity"/>
    <property type="evidence" value="ECO:0007669"/>
    <property type="project" value="InterPro"/>
</dbReference>
<dbReference type="Gene3D" id="1.10.10.10">
    <property type="entry name" value="Winged helix-like DNA-binding domain superfamily/Winged helix DNA-binding domain"/>
    <property type="match status" value="2"/>
</dbReference>
<dbReference type="InterPro" id="IPR036390">
    <property type="entry name" value="WH_DNA-bd_sf"/>
</dbReference>
<dbReference type="InterPro" id="IPR000525">
    <property type="entry name" value="Initiator_Rep_WH1"/>
</dbReference>
<feature type="domain" description="Initiator Rep protein WH1" evidence="1">
    <location>
        <begin position="10"/>
        <end position="158"/>
    </location>
</feature>
<dbReference type="GO" id="GO:0006270">
    <property type="term" value="P:DNA replication initiation"/>
    <property type="evidence" value="ECO:0007669"/>
    <property type="project" value="InterPro"/>
</dbReference>
<reference evidence="2" key="1">
    <citation type="journal article" date="2021" name="Proc. Natl. Acad. Sci. U.S.A.">
        <title>A Catalog of Tens of Thousands of Viruses from Human Metagenomes Reveals Hidden Associations with Chronic Diseases.</title>
        <authorList>
            <person name="Tisza M.J."/>
            <person name="Buck C.B."/>
        </authorList>
    </citation>
    <scope>NUCLEOTIDE SEQUENCE</scope>
    <source>
        <strain evidence="2">CtvI513</strain>
    </source>
</reference>
<dbReference type="InterPro" id="IPR036388">
    <property type="entry name" value="WH-like_DNA-bd_sf"/>
</dbReference>
<dbReference type="Pfam" id="PF21205">
    <property type="entry name" value="Rep3_C"/>
    <property type="match status" value="1"/>
</dbReference>
<evidence type="ECO:0000259" key="1">
    <source>
        <dbReference type="Pfam" id="PF01051"/>
    </source>
</evidence>
<proteinExistence type="predicted"/>
<dbReference type="Pfam" id="PF01051">
    <property type="entry name" value="Rep3_N"/>
    <property type="match status" value="1"/>
</dbReference>
<accession>A0A8S5TJ71</accession>
<name>A0A8S5TJ71_9CAUD</name>
<evidence type="ECO:0000313" key="2">
    <source>
        <dbReference type="EMBL" id="DAF63341.1"/>
    </source>
</evidence>
<protein>
    <submittedName>
        <fullName evidence="2">DNA REPLICATION protein</fullName>
    </submittedName>
</protein>
<sequence>MQKISDNNLVEKSKSLVWAKFRDYTAGELRLLEVYLSRINPRDPNSSRVEFTLAEYRDLLGLKSLDARRIEPQIKHFLGNTVSIPIDKEKGTFESFVLFTRAKLDYVPETRSYVVAITCNPDLRPIFFDIAESGYVRYRLRYTSRMKSQYSILLYSILRDWMNMDNKPHEISLKKLREQLGAMEASYDVYKNLRKRVLDVAVDEINAVSDIVVTYEPVLVARKAVAVKFKPKIKASETLIDAQASEVSTEPQKAARKPRRSGYEDFDWSVCDELEKQDCIDVAKVVEKWMKKEHPEIKLPRRREAVYDTVKAAYKDILSLNRTPFPDRPVGYLIRSVDKAGVVDKYMPAFYSIEALQGQSDAAH</sequence>